<feature type="non-terminal residue" evidence="5">
    <location>
        <position position="253"/>
    </location>
</feature>
<dbReference type="Pfam" id="PF00109">
    <property type="entry name" value="ketoacyl-synt"/>
    <property type="match status" value="1"/>
</dbReference>
<organism evidence="5 6">
    <name type="scientific">Streptomyces celluloflavus</name>
    <dbReference type="NCBI Taxonomy" id="58344"/>
    <lineage>
        <taxon>Bacteria</taxon>
        <taxon>Bacillati</taxon>
        <taxon>Actinomycetota</taxon>
        <taxon>Actinomycetes</taxon>
        <taxon>Kitasatosporales</taxon>
        <taxon>Streptomycetaceae</taxon>
        <taxon>Streptomyces</taxon>
    </lineage>
</organism>
<proteinExistence type="predicted"/>
<dbReference type="SMART" id="SM00825">
    <property type="entry name" value="PKS_KS"/>
    <property type="match status" value="1"/>
</dbReference>
<dbReference type="Pfam" id="PF08990">
    <property type="entry name" value="Docking"/>
    <property type="match status" value="1"/>
</dbReference>
<keyword evidence="3" id="KW-0511">Multifunctional enzyme</keyword>
<comment type="cofactor">
    <cofactor evidence="1">
        <name>pantetheine 4'-phosphate</name>
        <dbReference type="ChEBI" id="CHEBI:47942"/>
    </cofactor>
</comment>
<dbReference type="Proteomes" id="UP001610990">
    <property type="component" value="Unassembled WGS sequence"/>
</dbReference>
<evidence type="ECO:0000256" key="2">
    <source>
        <dbReference type="ARBA" id="ARBA00022679"/>
    </source>
</evidence>
<evidence type="ECO:0000256" key="3">
    <source>
        <dbReference type="ARBA" id="ARBA00023268"/>
    </source>
</evidence>
<reference evidence="5 6" key="1">
    <citation type="submission" date="2024-10" db="EMBL/GenBank/DDBJ databases">
        <title>The Natural Products Discovery Center: Release of the First 8490 Sequenced Strains for Exploring Actinobacteria Biosynthetic Diversity.</title>
        <authorList>
            <person name="Kalkreuter E."/>
            <person name="Kautsar S.A."/>
            <person name="Yang D."/>
            <person name="Bader C.D."/>
            <person name="Teijaro C.N."/>
            <person name="Fluegel L."/>
            <person name="Davis C.M."/>
            <person name="Simpson J.R."/>
            <person name="Lauterbach L."/>
            <person name="Steele A.D."/>
            <person name="Gui C."/>
            <person name="Meng S."/>
            <person name="Li G."/>
            <person name="Viehrig K."/>
            <person name="Ye F."/>
            <person name="Su P."/>
            <person name="Kiefer A.F."/>
            <person name="Nichols A."/>
            <person name="Cepeda A.J."/>
            <person name="Yan W."/>
            <person name="Fan B."/>
            <person name="Jiang Y."/>
            <person name="Adhikari A."/>
            <person name="Zheng C.-J."/>
            <person name="Schuster L."/>
            <person name="Cowan T.M."/>
            <person name="Smanski M.J."/>
            <person name="Chevrette M.G."/>
            <person name="De Carvalho L.P.S."/>
            <person name="Shen B."/>
        </authorList>
    </citation>
    <scope>NUCLEOTIDE SEQUENCE [LARGE SCALE GENOMIC DNA]</scope>
    <source>
        <strain evidence="5 6">NPDC018013</strain>
    </source>
</reference>
<dbReference type="InterPro" id="IPR050091">
    <property type="entry name" value="PKS_NRPS_Biosynth_Enz"/>
</dbReference>
<dbReference type="EMBL" id="JBIRGH010000054">
    <property type="protein sequence ID" value="MFH8590152.1"/>
    <property type="molecule type" value="Genomic_DNA"/>
</dbReference>
<feature type="domain" description="Ketosynthase family 3 (KS3)" evidence="4">
    <location>
        <begin position="33"/>
        <end position="253"/>
    </location>
</feature>
<dbReference type="RefSeq" id="WP_397677204.1">
    <property type="nucleotide sequence ID" value="NZ_JBIRGH010000054.1"/>
</dbReference>
<dbReference type="CDD" id="cd00833">
    <property type="entry name" value="PKS"/>
    <property type="match status" value="1"/>
</dbReference>
<dbReference type="PANTHER" id="PTHR43775">
    <property type="entry name" value="FATTY ACID SYNTHASE"/>
    <property type="match status" value="1"/>
</dbReference>
<name>A0ABW7RPY1_9ACTN</name>
<evidence type="ECO:0000313" key="5">
    <source>
        <dbReference type="EMBL" id="MFH8590152.1"/>
    </source>
</evidence>
<protein>
    <submittedName>
        <fullName evidence="5">Beta-ketoacyl synthase N-terminal-like domain-containing protein</fullName>
    </submittedName>
</protein>
<dbReference type="Gene3D" id="3.40.47.10">
    <property type="match status" value="1"/>
</dbReference>
<comment type="caution">
    <text evidence="5">The sequence shown here is derived from an EMBL/GenBank/DDBJ whole genome shotgun (WGS) entry which is preliminary data.</text>
</comment>
<dbReference type="InterPro" id="IPR015083">
    <property type="entry name" value="NorB/c/GfsB-D-like_docking"/>
</dbReference>
<dbReference type="InterPro" id="IPR018201">
    <property type="entry name" value="Ketoacyl_synth_AS"/>
</dbReference>
<dbReference type="PROSITE" id="PS00606">
    <property type="entry name" value="KS3_1"/>
    <property type="match status" value="1"/>
</dbReference>
<evidence type="ECO:0000313" key="6">
    <source>
        <dbReference type="Proteomes" id="UP001610990"/>
    </source>
</evidence>
<dbReference type="InterPro" id="IPR016039">
    <property type="entry name" value="Thiolase-like"/>
</dbReference>
<keyword evidence="2" id="KW-0808">Transferase</keyword>
<dbReference type="PANTHER" id="PTHR43775:SF51">
    <property type="entry name" value="INACTIVE PHENOLPHTHIOCEROL SYNTHESIS POLYKETIDE SYNTHASE TYPE I PKS1-RELATED"/>
    <property type="match status" value="1"/>
</dbReference>
<dbReference type="PROSITE" id="PS52004">
    <property type="entry name" value="KS3_2"/>
    <property type="match status" value="1"/>
</dbReference>
<keyword evidence="6" id="KW-1185">Reference proteome</keyword>
<sequence length="253" mass="27055">MPDDDKTLRYLKRVTAELQATREQLRQAEQRAYEPVAVVGMACRYPGGVASPDDLWDLVAAGRDVVADFPRDRGWDLDGLFHDDPDHPGTTYARAGGFLEGATEFDAEFFGIGRTEALAMDPQQRLLLQVVWESLEDAGIAPGSLRGSQTGVFVGTTGQDYAHLAQSGPDELEGYWGIGSAGSVLSGRVSYVLGFEGPALTVDTACSSSLVSVHLAVEALRRGECTLAVAGGATVMATPKVFTEFSRQRALSP</sequence>
<evidence type="ECO:0000259" key="4">
    <source>
        <dbReference type="PROSITE" id="PS52004"/>
    </source>
</evidence>
<dbReference type="SUPFAM" id="SSF53901">
    <property type="entry name" value="Thiolase-like"/>
    <property type="match status" value="1"/>
</dbReference>
<gene>
    <name evidence="5" type="ORF">ACH4GP_38255</name>
</gene>
<evidence type="ECO:0000256" key="1">
    <source>
        <dbReference type="ARBA" id="ARBA00001957"/>
    </source>
</evidence>
<dbReference type="InterPro" id="IPR020841">
    <property type="entry name" value="PKS_Beta-ketoAc_synthase_dom"/>
</dbReference>
<accession>A0ABW7RPY1</accession>
<dbReference type="InterPro" id="IPR014030">
    <property type="entry name" value="Ketoacyl_synth_N"/>
</dbReference>